<dbReference type="PROSITE" id="PS01302">
    <property type="entry name" value="UPF0758"/>
    <property type="match status" value="1"/>
</dbReference>
<dbReference type="Gene3D" id="3.40.50.300">
    <property type="entry name" value="P-loop containing nucleotide triphosphate hydrolases"/>
    <property type="match status" value="2"/>
</dbReference>
<evidence type="ECO:0000313" key="7">
    <source>
        <dbReference type="Proteomes" id="UP001466331"/>
    </source>
</evidence>
<evidence type="ECO:0000256" key="4">
    <source>
        <dbReference type="ARBA" id="ARBA00038058"/>
    </source>
</evidence>
<dbReference type="InterPro" id="IPR027417">
    <property type="entry name" value="P-loop_NTPase"/>
</dbReference>
<dbReference type="InterPro" id="IPR002464">
    <property type="entry name" value="DNA/RNA_helicase_DEAH_CS"/>
</dbReference>
<dbReference type="SUPFAM" id="SSF52540">
    <property type="entry name" value="P-loop containing nucleoside triphosphate hydrolases"/>
    <property type="match status" value="2"/>
</dbReference>
<dbReference type="PROSITE" id="PS00690">
    <property type="entry name" value="DEAH_ATP_HELICASE"/>
    <property type="match status" value="1"/>
</dbReference>
<evidence type="ECO:0000256" key="3">
    <source>
        <dbReference type="ARBA" id="ARBA00022840"/>
    </source>
</evidence>
<dbReference type="InterPro" id="IPR020891">
    <property type="entry name" value="UPF0758_CS"/>
</dbReference>
<keyword evidence="7" id="KW-1185">Reference proteome</keyword>
<dbReference type="InterPro" id="IPR011545">
    <property type="entry name" value="DEAD/DEAH_box_helicase_dom"/>
</dbReference>
<dbReference type="PANTHER" id="PTHR11472:SF34">
    <property type="entry name" value="REGULATOR OF TELOMERE ELONGATION HELICASE 1"/>
    <property type="match status" value="1"/>
</dbReference>
<accession>A0ABU9UF83</accession>
<feature type="domain" description="Helicase ATP-binding" evidence="5">
    <location>
        <begin position="133"/>
        <end position="402"/>
    </location>
</feature>
<dbReference type="RefSeq" id="WP_420070277.1">
    <property type="nucleotide sequence ID" value="NZ_JBCHKQ010000005.1"/>
</dbReference>
<dbReference type="PROSITE" id="PS51193">
    <property type="entry name" value="HELICASE_ATP_BIND_2"/>
    <property type="match status" value="1"/>
</dbReference>
<organism evidence="6 7">
    <name type="scientific">Rarispira pelagica</name>
    <dbReference type="NCBI Taxonomy" id="3141764"/>
    <lineage>
        <taxon>Bacteria</taxon>
        <taxon>Pseudomonadati</taxon>
        <taxon>Spirochaetota</taxon>
        <taxon>Spirochaetia</taxon>
        <taxon>Winmispirales</taxon>
        <taxon>Winmispiraceae</taxon>
        <taxon>Rarispira</taxon>
    </lineage>
</organism>
<dbReference type="InterPro" id="IPR014013">
    <property type="entry name" value="Helic_SF1/SF2_ATP-bd_DinG/Rad3"/>
</dbReference>
<dbReference type="SMART" id="SM00491">
    <property type="entry name" value="HELICc2"/>
    <property type="match status" value="1"/>
</dbReference>
<name>A0ABU9UF83_9SPIR</name>
<dbReference type="EMBL" id="JBCHKQ010000005">
    <property type="protein sequence ID" value="MEM5948827.1"/>
    <property type="molecule type" value="Genomic_DNA"/>
</dbReference>
<keyword evidence="3" id="KW-0067">ATP-binding</keyword>
<keyword evidence="6" id="KW-0347">Helicase</keyword>
<dbReference type="InterPro" id="IPR006555">
    <property type="entry name" value="ATP-dep_Helicase_C"/>
</dbReference>
<protein>
    <submittedName>
        <fullName evidence="6">Helicase C-terminal domain-containing protein</fullName>
    </submittedName>
</protein>
<comment type="caution">
    <text evidence="6">The sequence shown here is derived from an EMBL/GenBank/DDBJ whole genome shotgun (WGS) entry which is preliminary data.</text>
</comment>
<evidence type="ECO:0000313" key="6">
    <source>
        <dbReference type="EMBL" id="MEM5948827.1"/>
    </source>
</evidence>
<reference evidence="6 7" key="1">
    <citation type="submission" date="2024-03" db="EMBL/GenBank/DDBJ databases">
        <title>Ignisphaera cupida sp. nov., a hyperthermophilic hydrolytic archaeon from a hot spring of Kamchatka, and proposal of Ignisphaeraceae fam. nov.</title>
        <authorList>
            <person name="Podosokorskaya O.A."/>
            <person name="Elcheninov A.G."/>
            <person name="Maltseva A.I."/>
            <person name="Zayulina K.S."/>
            <person name="Novikov A."/>
            <person name="Merkel A.Y."/>
        </authorList>
    </citation>
    <scope>NUCLEOTIDE SEQUENCE [LARGE SCALE GENOMIC DNA]</scope>
    <source>
        <strain evidence="6 7">38H-sp</strain>
    </source>
</reference>
<gene>
    <name evidence="6" type="ORF">WKV44_09775</name>
</gene>
<keyword evidence="2" id="KW-0378">Hydrolase</keyword>
<proteinExistence type="inferred from homology"/>
<keyword evidence="1" id="KW-0547">Nucleotide-binding</keyword>
<evidence type="ECO:0000256" key="1">
    <source>
        <dbReference type="ARBA" id="ARBA00022741"/>
    </source>
</evidence>
<dbReference type="Pfam" id="PF00270">
    <property type="entry name" value="DEAD"/>
    <property type="match status" value="1"/>
</dbReference>
<dbReference type="InterPro" id="IPR045028">
    <property type="entry name" value="DinG/Rad3-like"/>
</dbReference>
<evidence type="ECO:0000259" key="5">
    <source>
        <dbReference type="PROSITE" id="PS51193"/>
    </source>
</evidence>
<dbReference type="Pfam" id="PF13307">
    <property type="entry name" value="Helicase_C_2"/>
    <property type="match status" value="1"/>
</dbReference>
<sequence length="808" mass="90142">MDVEKKLSRAACEKLRAAISDAMGNEVVAAGFLGKDGIIEDIKIVSRGDVESAPALIKHFDGADVVIHNHPSGVLAPSKADLSFANYVGDDGIGFFIVDNSVRFVYVVTEPIIHKEISPISVDKLAAFLEPGGAFSGMETYEYREKQVDLLKKIAKSFNESEILIAEAGTGIGKSYAYIIPAIKWAEENQERVVISTATINLQQQLIEKDIPLVKKMLGSDIKVCLVKGRQNYLCRRRLAELLTDGDSELFTDMDKVKEIAEWADNTPTGDKVDIPFFVEPELWSRVCSETETCMGIRCPDRERCHVLRVRKEAASSGILVVNHHLLFSDLSIRLDGRGFEGSGVLPSFHRLIFDEAHNLENSATSFFSMSLLPESLWRLLRRFFSIKKGRKTGALMRLTKELGPSSEADELQASAASISAALDTVQVVWLAALSDSYTLSIKDSSGYDAQMASLAKLQEEVLHLVSIFDSYMRTLDDTLKELPVVQEALMLVNRIGDAARFCQAFRDRDMEDMVYWAEKISLSRGGHTVRLIISPINPGKYMKEALYETCDTIVFTSATLTVKNDFSFWKRSAGLIGIESLRHISEAVFPSPFCYEENVLLAVPSDLPMPDSPDYCDALSSFLRELLIVSEGHALILFTSYSLLSTVYEQVAPFLRKHEIVSFRQGEDERSRLLNRFKDMPASVLFGTESFWEGVDVPGDALKLVVLSRLPFRVPSHPITEARISYLNKHGKRAFALRQLPEAVMRFKQGFGRLMRRSSDRGVVLVTDVRCITKPYGRLFLDSVPPARQFVASSEAVISEVEGFLYG</sequence>
<dbReference type="PANTHER" id="PTHR11472">
    <property type="entry name" value="DNA REPAIR DEAD HELICASE RAD3/XP-D SUBFAMILY MEMBER"/>
    <property type="match status" value="1"/>
</dbReference>
<dbReference type="GO" id="GO:0004386">
    <property type="term" value="F:helicase activity"/>
    <property type="evidence" value="ECO:0007669"/>
    <property type="project" value="UniProtKB-KW"/>
</dbReference>
<dbReference type="Proteomes" id="UP001466331">
    <property type="component" value="Unassembled WGS sequence"/>
</dbReference>
<evidence type="ECO:0000256" key="2">
    <source>
        <dbReference type="ARBA" id="ARBA00022801"/>
    </source>
</evidence>
<comment type="similarity">
    <text evidence="4">Belongs to the helicase family. DinG subfamily.</text>
</comment>